<feature type="compositionally biased region" description="Basic residues" evidence="1">
    <location>
        <begin position="1"/>
        <end position="15"/>
    </location>
</feature>
<feature type="compositionally biased region" description="Polar residues" evidence="1">
    <location>
        <begin position="16"/>
        <end position="27"/>
    </location>
</feature>
<dbReference type="EMBL" id="ML769490">
    <property type="protein sequence ID" value="KAE9397928.1"/>
    <property type="molecule type" value="Genomic_DNA"/>
</dbReference>
<dbReference type="InterPro" id="IPR050704">
    <property type="entry name" value="Peptidase_C85-like"/>
</dbReference>
<feature type="compositionally biased region" description="Basic and acidic residues" evidence="1">
    <location>
        <begin position="262"/>
        <end position="280"/>
    </location>
</feature>
<dbReference type="AlphaFoldDB" id="A0A6A4HKE9"/>
<accession>A0A6A4HKE9</accession>
<dbReference type="PANTHER" id="PTHR12419">
    <property type="entry name" value="OTU DOMAIN CONTAINING PROTEIN"/>
    <property type="match status" value="1"/>
</dbReference>
<evidence type="ECO:0000313" key="4">
    <source>
        <dbReference type="Proteomes" id="UP000799118"/>
    </source>
</evidence>
<feature type="region of interest" description="Disordered" evidence="1">
    <location>
        <begin position="1"/>
        <end position="27"/>
    </location>
</feature>
<dbReference type="Proteomes" id="UP000799118">
    <property type="component" value="Unassembled WGS sequence"/>
</dbReference>
<feature type="region of interest" description="Disordered" evidence="1">
    <location>
        <begin position="156"/>
        <end position="198"/>
    </location>
</feature>
<dbReference type="Gene3D" id="3.90.70.80">
    <property type="match status" value="1"/>
</dbReference>
<dbReference type="InterPro" id="IPR003323">
    <property type="entry name" value="OTU_dom"/>
</dbReference>
<dbReference type="GO" id="GO:0016579">
    <property type="term" value="P:protein deubiquitination"/>
    <property type="evidence" value="ECO:0007669"/>
    <property type="project" value="TreeGrafter"/>
</dbReference>
<organism evidence="3 4">
    <name type="scientific">Gymnopus androsaceus JB14</name>
    <dbReference type="NCBI Taxonomy" id="1447944"/>
    <lineage>
        <taxon>Eukaryota</taxon>
        <taxon>Fungi</taxon>
        <taxon>Dikarya</taxon>
        <taxon>Basidiomycota</taxon>
        <taxon>Agaricomycotina</taxon>
        <taxon>Agaricomycetes</taxon>
        <taxon>Agaricomycetidae</taxon>
        <taxon>Agaricales</taxon>
        <taxon>Marasmiineae</taxon>
        <taxon>Omphalotaceae</taxon>
        <taxon>Gymnopus</taxon>
    </lineage>
</organism>
<feature type="compositionally biased region" description="Polar residues" evidence="1">
    <location>
        <begin position="296"/>
        <end position="306"/>
    </location>
</feature>
<dbReference type="GO" id="GO:0004843">
    <property type="term" value="F:cysteine-type deubiquitinase activity"/>
    <property type="evidence" value="ECO:0007669"/>
    <property type="project" value="TreeGrafter"/>
</dbReference>
<dbReference type="CDD" id="cd22756">
    <property type="entry name" value="OTU_OTUD3-like"/>
    <property type="match status" value="1"/>
</dbReference>
<proteinExistence type="predicted"/>
<evidence type="ECO:0000313" key="3">
    <source>
        <dbReference type="EMBL" id="KAE9397928.1"/>
    </source>
</evidence>
<keyword evidence="4" id="KW-1185">Reference proteome</keyword>
<reference evidence="3" key="1">
    <citation type="journal article" date="2019" name="Environ. Microbiol.">
        <title>Fungal ecological strategies reflected in gene transcription - a case study of two litter decomposers.</title>
        <authorList>
            <person name="Barbi F."/>
            <person name="Kohler A."/>
            <person name="Barry K."/>
            <person name="Baskaran P."/>
            <person name="Daum C."/>
            <person name="Fauchery L."/>
            <person name="Ihrmark K."/>
            <person name="Kuo A."/>
            <person name="LaButti K."/>
            <person name="Lipzen A."/>
            <person name="Morin E."/>
            <person name="Grigoriev I.V."/>
            <person name="Henrissat B."/>
            <person name="Lindahl B."/>
            <person name="Martin F."/>
        </authorList>
    </citation>
    <scope>NUCLEOTIDE SEQUENCE</scope>
    <source>
        <strain evidence="3">JB14</strain>
    </source>
</reference>
<dbReference type="Pfam" id="PF02338">
    <property type="entry name" value="OTU"/>
    <property type="match status" value="1"/>
</dbReference>
<feature type="domain" description="OTU" evidence="2">
    <location>
        <begin position="45"/>
        <end position="218"/>
    </location>
</feature>
<feature type="region of interest" description="Disordered" evidence="1">
    <location>
        <begin position="217"/>
        <end position="323"/>
    </location>
</feature>
<evidence type="ECO:0000259" key="2">
    <source>
        <dbReference type="PROSITE" id="PS50802"/>
    </source>
</evidence>
<feature type="compositionally biased region" description="Pro residues" evidence="1">
    <location>
        <begin position="314"/>
        <end position="323"/>
    </location>
</feature>
<dbReference type="PANTHER" id="PTHR12419:SF7">
    <property type="entry name" value="OTU DOMAIN-CONTAINING PROTEIN 3"/>
    <property type="match status" value="1"/>
</dbReference>
<dbReference type="InterPro" id="IPR038765">
    <property type="entry name" value="Papain-like_cys_pep_sf"/>
</dbReference>
<feature type="compositionally biased region" description="Low complexity" evidence="1">
    <location>
        <begin position="157"/>
        <end position="168"/>
    </location>
</feature>
<protein>
    <submittedName>
        <fullName evidence="3">OTU-domain-containing protein</fullName>
    </submittedName>
</protein>
<sequence>MGAAKKQNKSYRTRATRSSGRSNLLTSDPLQNTRILDNQLRSLGLYAAPTLGDGNCLFRALSDQYYGSPSRHSEVRREICDFIEAHPERYEGFVDVDEFGESGVRKEKGGGLKAYVAGMRQNATYGGHMELSAFAHLTRRNIKVIQPGLVYVIQCDSQQPKSPKSGDSPSKHTRSNSLKGLDGDGDASMSPQEEHEQDGSTIYVAYHDWEHFSSVRSLRGPHTGIPRVREAPAPPTAGSSSSASPPPDEHLPPSKARKKERERKEREKKEVGRLKAKEKAASANSASVSSEKPKSKVNQSSATKPSTGFKLKIPPRPSLPPTPPTLSMTAPTPISAGRHHCRVFHRLRRRTLTTFWKQPLYLCRPLHLLRWRLVHLFRTLPPQLPVRALNNLRRIQRMLP</sequence>
<dbReference type="SUPFAM" id="SSF54001">
    <property type="entry name" value="Cysteine proteinases"/>
    <property type="match status" value="1"/>
</dbReference>
<name>A0A6A4HKE9_9AGAR</name>
<dbReference type="PROSITE" id="PS50802">
    <property type="entry name" value="OTU"/>
    <property type="match status" value="1"/>
</dbReference>
<feature type="compositionally biased region" description="Low complexity" evidence="1">
    <location>
        <begin position="281"/>
        <end position="290"/>
    </location>
</feature>
<dbReference type="OrthoDB" id="415023at2759"/>
<evidence type="ECO:0000256" key="1">
    <source>
        <dbReference type="SAM" id="MobiDB-lite"/>
    </source>
</evidence>
<gene>
    <name evidence="3" type="ORF">BT96DRAFT_48806</name>
</gene>